<feature type="domain" description="DUF305" evidence="2">
    <location>
        <begin position="58"/>
        <end position="225"/>
    </location>
</feature>
<dbReference type="Gene3D" id="1.20.1260.10">
    <property type="match status" value="1"/>
</dbReference>
<name>A0A7W7FK12_9MICO</name>
<dbReference type="EMBL" id="JACHMD010000001">
    <property type="protein sequence ID" value="MBB4667955.1"/>
    <property type="molecule type" value="Genomic_DNA"/>
</dbReference>
<gene>
    <name evidence="3" type="ORF">BKA24_002664</name>
</gene>
<dbReference type="InterPro" id="IPR005183">
    <property type="entry name" value="DUF305_CopM-like"/>
</dbReference>
<accession>A0A7W7FK12</accession>
<sequence length="233" mass="25012">MTDAPGSDLPAEDAGARTLPPWWVLLLVALAIAGLAFAIGRFTTFDIVASTPADDSAEAGFARDMQVHHAQAVDMAMTIYAKTDDEQLSALAYDIATGQSAQRGEMYDWLVRWGLPQYGTPMTWMEGSSDGGHAHGAAATDDEPMTDAEMREAMGMASDAELAELRAASGRDAECRFLSLMIRHHEGAIPMVDAVVELGSDERTLAVAENMKKGQTFEIEAMTSMQTRFGCSG</sequence>
<dbReference type="RefSeq" id="WP_184219182.1">
    <property type="nucleotide sequence ID" value="NZ_JACHMD010000001.1"/>
</dbReference>
<keyword evidence="4" id="KW-1185">Reference proteome</keyword>
<proteinExistence type="predicted"/>
<dbReference type="AlphaFoldDB" id="A0A7W7FK12"/>
<reference evidence="3 4" key="1">
    <citation type="submission" date="2020-08" db="EMBL/GenBank/DDBJ databases">
        <title>Sequencing the genomes of 1000 actinobacteria strains.</title>
        <authorList>
            <person name="Klenk H.-P."/>
        </authorList>
    </citation>
    <scope>NUCLEOTIDE SEQUENCE [LARGE SCALE GENOMIC DNA]</scope>
    <source>
        <strain evidence="3 4">DSM 24947</strain>
    </source>
</reference>
<feature type="transmembrane region" description="Helical" evidence="1">
    <location>
        <begin position="20"/>
        <end position="40"/>
    </location>
</feature>
<protein>
    <submittedName>
        <fullName evidence="3">Uncharacterized protein (DUF305 family)</fullName>
    </submittedName>
</protein>
<evidence type="ECO:0000259" key="2">
    <source>
        <dbReference type="Pfam" id="PF03713"/>
    </source>
</evidence>
<keyword evidence="1" id="KW-0812">Transmembrane</keyword>
<comment type="caution">
    <text evidence="3">The sequence shown here is derived from an EMBL/GenBank/DDBJ whole genome shotgun (WGS) entry which is preliminary data.</text>
</comment>
<keyword evidence="1" id="KW-1133">Transmembrane helix</keyword>
<dbReference type="PANTHER" id="PTHR36933:SF1">
    <property type="entry name" value="SLL0788 PROTEIN"/>
    <property type="match status" value="1"/>
</dbReference>
<dbReference type="PANTHER" id="PTHR36933">
    <property type="entry name" value="SLL0788 PROTEIN"/>
    <property type="match status" value="1"/>
</dbReference>
<keyword evidence="1" id="KW-0472">Membrane</keyword>
<evidence type="ECO:0000313" key="3">
    <source>
        <dbReference type="EMBL" id="MBB4667955.1"/>
    </source>
</evidence>
<dbReference type="InterPro" id="IPR012347">
    <property type="entry name" value="Ferritin-like"/>
</dbReference>
<evidence type="ECO:0000313" key="4">
    <source>
        <dbReference type="Proteomes" id="UP000573729"/>
    </source>
</evidence>
<organism evidence="3 4">
    <name type="scientific">Microbacterium marinum</name>
    <dbReference type="NCBI Taxonomy" id="421115"/>
    <lineage>
        <taxon>Bacteria</taxon>
        <taxon>Bacillati</taxon>
        <taxon>Actinomycetota</taxon>
        <taxon>Actinomycetes</taxon>
        <taxon>Micrococcales</taxon>
        <taxon>Microbacteriaceae</taxon>
        <taxon>Microbacterium</taxon>
    </lineage>
</organism>
<evidence type="ECO:0000256" key="1">
    <source>
        <dbReference type="SAM" id="Phobius"/>
    </source>
</evidence>
<dbReference type="Pfam" id="PF03713">
    <property type="entry name" value="DUF305"/>
    <property type="match status" value="1"/>
</dbReference>
<dbReference type="Proteomes" id="UP000573729">
    <property type="component" value="Unassembled WGS sequence"/>
</dbReference>